<evidence type="ECO:0000313" key="4">
    <source>
        <dbReference type="Proteomes" id="UP001183585"/>
    </source>
</evidence>
<keyword evidence="1" id="KW-0812">Transmembrane</keyword>
<name>A0ABU2CUU9_9MICO</name>
<keyword evidence="4" id="KW-1185">Reference proteome</keyword>
<comment type="caution">
    <text evidence="3">The sequence shown here is derived from an EMBL/GenBank/DDBJ whole genome shotgun (WGS) entry which is preliminary data.</text>
</comment>
<dbReference type="RefSeq" id="WP_274993932.1">
    <property type="nucleotide sequence ID" value="NZ_JAJQQP010000005.1"/>
</dbReference>
<evidence type="ECO:0000259" key="2">
    <source>
        <dbReference type="Pfam" id="PF26273"/>
    </source>
</evidence>
<protein>
    <recommendedName>
        <fullName evidence="2">Glycine zipper-like domain-containing protein</fullName>
    </recommendedName>
</protein>
<dbReference type="EMBL" id="JAVDYE010000001">
    <property type="protein sequence ID" value="MDR7385066.1"/>
    <property type="molecule type" value="Genomic_DNA"/>
</dbReference>
<keyword evidence="1" id="KW-1133">Transmembrane helix</keyword>
<gene>
    <name evidence="3" type="ORF">J2S48_004581</name>
</gene>
<proteinExistence type="predicted"/>
<dbReference type="Proteomes" id="UP001183585">
    <property type="component" value="Unassembled WGS sequence"/>
</dbReference>
<dbReference type="Pfam" id="PF26273">
    <property type="entry name" value="Gly_zipper"/>
    <property type="match status" value="1"/>
</dbReference>
<dbReference type="InterPro" id="IPR058598">
    <property type="entry name" value="Gly_zipper-like_dom"/>
</dbReference>
<reference evidence="3 4" key="1">
    <citation type="submission" date="2023-07" db="EMBL/GenBank/DDBJ databases">
        <title>Sequencing the genomes of 1000 actinobacteria strains.</title>
        <authorList>
            <person name="Klenk H.-P."/>
        </authorList>
    </citation>
    <scope>NUCLEOTIDE SEQUENCE [LARGE SCALE GENOMIC DNA]</scope>
    <source>
        <strain evidence="3 4">DSM 45554</strain>
    </source>
</reference>
<evidence type="ECO:0000256" key="1">
    <source>
        <dbReference type="SAM" id="Phobius"/>
    </source>
</evidence>
<sequence>MAHTARDDQSGGGDAPTNGWNWGAGIAVGLGIGVALGVALDNLAVGIALGMAFFPVFAMVQGGAPASEDEDPRDDERP</sequence>
<accession>A0ABU2CUU9</accession>
<keyword evidence="1" id="KW-0472">Membrane</keyword>
<evidence type="ECO:0000313" key="3">
    <source>
        <dbReference type="EMBL" id="MDR7385066.1"/>
    </source>
</evidence>
<feature type="transmembrane region" description="Helical" evidence="1">
    <location>
        <begin position="20"/>
        <end position="40"/>
    </location>
</feature>
<feature type="transmembrane region" description="Helical" evidence="1">
    <location>
        <begin position="47"/>
        <end position="64"/>
    </location>
</feature>
<organism evidence="3 4">
    <name type="scientific">Promicromonospora iranensis</name>
    <dbReference type="NCBI Taxonomy" id="1105144"/>
    <lineage>
        <taxon>Bacteria</taxon>
        <taxon>Bacillati</taxon>
        <taxon>Actinomycetota</taxon>
        <taxon>Actinomycetes</taxon>
        <taxon>Micrococcales</taxon>
        <taxon>Promicromonosporaceae</taxon>
        <taxon>Promicromonospora</taxon>
    </lineage>
</organism>
<feature type="domain" description="Glycine zipper-like" evidence="2">
    <location>
        <begin position="21"/>
        <end position="60"/>
    </location>
</feature>